<dbReference type="AlphaFoldDB" id="A0A0D2VQS6"/>
<dbReference type="EMBL" id="KE346364">
    <property type="protein sequence ID" value="KJE93072.1"/>
    <property type="molecule type" value="Genomic_DNA"/>
</dbReference>
<dbReference type="PANTHER" id="PTHR11552">
    <property type="entry name" value="GLUCOSE-METHANOL-CHOLINE GMC OXIDOREDUCTASE"/>
    <property type="match status" value="1"/>
</dbReference>
<dbReference type="Gene3D" id="3.50.50.60">
    <property type="entry name" value="FAD/NAD(P)-binding domain"/>
    <property type="match status" value="1"/>
</dbReference>
<feature type="binding site" evidence="2">
    <location>
        <position position="293"/>
    </location>
    <ligand>
        <name>FAD</name>
        <dbReference type="ChEBI" id="CHEBI:57692"/>
    </ligand>
</feature>
<comment type="cofactor">
    <cofactor evidence="2">
        <name>FAD</name>
        <dbReference type="ChEBI" id="CHEBI:57692"/>
    </cofactor>
</comment>
<gene>
    <name evidence="4" type="ORF">CAOG_009728</name>
</gene>
<dbReference type="SUPFAM" id="SSF51905">
    <property type="entry name" value="FAD/NAD(P)-binding domain"/>
    <property type="match status" value="1"/>
</dbReference>
<dbReference type="InterPro" id="IPR036188">
    <property type="entry name" value="FAD/NAD-bd_sf"/>
</dbReference>
<dbReference type="Pfam" id="PF00732">
    <property type="entry name" value="GMC_oxred_N"/>
    <property type="match status" value="1"/>
</dbReference>
<evidence type="ECO:0000313" key="4">
    <source>
        <dbReference type="EMBL" id="KJE93072.1"/>
    </source>
</evidence>
<evidence type="ECO:0000256" key="2">
    <source>
        <dbReference type="PIRSR" id="PIRSR000137-2"/>
    </source>
</evidence>
<dbReference type="GO" id="GO:0050660">
    <property type="term" value="F:flavin adenine dinucleotide binding"/>
    <property type="evidence" value="ECO:0007669"/>
    <property type="project" value="InterPro"/>
</dbReference>
<dbReference type="OrthoDB" id="269227at2759"/>
<dbReference type="PROSITE" id="PS00624">
    <property type="entry name" value="GMC_OXRED_2"/>
    <property type="match status" value="1"/>
</dbReference>
<dbReference type="InParanoid" id="A0A0D2VQS6"/>
<feature type="binding site" evidence="2">
    <location>
        <position position="140"/>
    </location>
    <ligand>
        <name>FAD</name>
        <dbReference type="ChEBI" id="CHEBI:57692"/>
    </ligand>
</feature>
<dbReference type="PIRSF" id="PIRSF000137">
    <property type="entry name" value="Alcohol_oxidase"/>
    <property type="match status" value="1"/>
</dbReference>
<dbReference type="GO" id="GO:0016614">
    <property type="term" value="F:oxidoreductase activity, acting on CH-OH group of donors"/>
    <property type="evidence" value="ECO:0007669"/>
    <property type="project" value="InterPro"/>
</dbReference>
<dbReference type="STRING" id="595528.A0A0D2VQS6"/>
<evidence type="ECO:0000259" key="3">
    <source>
        <dbReference type="PROSITE" id="PS00624"/>
    </source>
</evidence>
<protein>
    <recommendedName>
        <fullName evidence="3">Glucose-methanol-choline oxidoreductase N-terminal domain-containing protein</fullName>
    </recommendedName>
</protein>
<name>A0A0D2VQS6_CAPO3</name>
<accession>A0A0D2VQS6</accession>
<keyword evidence="2" id="KW-0274">FAD</keyword>
<reference evidence="5" key="1">
    <citation type="submission" date="2011-02" db="EMBL/GenBank/DDBJ databases">
        <title>The Genome Sequence of Capsaspora owczarzaki ATCC 30864.</title>
        <authorList>
            <person name="Russ C."/>
            <person name="Cuomo C."/>
            <person name="Burger G."/>
            <person name="Gray M.W."/>
            <person name="Holland P.W.H."/>
            <person name="King N."/>
            <person name="Lang F.B.F."/>
            <person name="Roger A.J."/>
            <person name="Ruiz-Trillo I."/>
            <person name="Young S.K."/>
            <person name="Zeng Q."/>
            <person name="Gargeya S."/>
            <person name="Alvarado L."/>
            <person name="Berlin A."/>
            <person name="Chapman S.B."/>
            <person name="Chen Z."/>
            <person name="Freedman E."/>
            <person name="Gellesch M."/>
            <person name="Goldberg J."/>
            <person name="Griggs A."/>
            <person name="Gujja S."/>
            <person name="Heilman E."/>
            <person name="Heiman D."/>
            <person name="Howarth C."/>
            <person name="Mehta T."/>
            <person name="Neiman D."/>
            <person name="Pearson M."/>
            <person name="Roberts A."/>
            <person name="Saif S."/>
            <person name="Shea T."/>
            <person name="Shenoy N."/>
            <person name="Sisk P."/>
            <person name="Stolte C."/>
            <person name="Sykes S."/>
            <person name="White J."/>
            <person name="Yandava C."/>
            <person name="Haas B."/>
            <person name="Nusbaum C."/>
            <person name="Birren B."/>
        </authorList>
    </citation>
    <scope>NUCLEOTIDE SEQUENCE</scope>
    <source>
        <strain evidence="5">ATCC 30864</strain>
    </source>
</reference>
<dbReference type="PANTHER" id="PTHR11552:SF100">
    <property type="entry name" value="DEHYDROGENASE, PUTATIVE (AFU_ORTHOLOGUE AFUA_5G00630)-RELATED"/>
    <property type="match status" value="1"/>
</dbReference>
<dbReference type="PhylomeDB" id="A0A0D2VQS6"/>
<feature type="domain" description="Glucose-methanol-choline oxidoreductase N-terminal" evidence="3">
    <location>
        <begin position="350"/>
        <end position="364"/>
    </location>
</feature>
<organism evidence="4 5">
    <name type="scientific">Capsaspora owczarzaki (strain ATCC 30864)</name>
    <dbReference type="NCBI Taxonomy" id="595528"/>
    <lineage>
        <taxon>Eukaryota</taxon>
        <taxon>Filasterea</taxon>
        <taxon>Capsaspora</taxon>
    </lineage>
</organism>
<dbReference type="InterPro" id="IPR000172">
    <property type="entry name" value="GMC_OxRdtase_N"/>
</dbReference>
<dbReference type="InterPro" id="IPR012132">
    <property type="entry name" value="GMC_OxRdtase"/>
</dbReference>
<evidence type="ECO:0000313" key="5">
    <source>
        <dbReference type="Proteomes" id="UP000008743"/>
    </source>
</evidence>
<comment type="similarity">
    <text evidence="1">Belongs to the GMC oxidoreductase family.</text>
</comment>
<sequence>MAASQQLRHAGAGSSMQGWRVPRSAMTAVVLATLAVLAAMLSVHTPVAHASSNPLPFPNNKTRYDYIVVGSGAGGGPLACNLARKGWKVLLIESGSNYTSDNASVPIHNALSVEDPGQAFDYRVKHYDGGPDVQYPRAGVLGGCTQHHALIAHPPHKVDFEEIAQLTGDSSWDPIQMRQHWKSIENCSYSPYPGNPNDHGYRGWMPTAQVNLAKPPLELDSLITIPVLSFQNVSKGKLNDYFDPFNYDDTDKEGHFIMPTMTYKGKRYGVREFIMDTVRRFPDNLHVMTNTHVTRVIITPDTKVAVGVQYTRSLNNEQLYGASPMATPPTPGNSVNGSAFVQREVIISAGAFNTPQILMLSGVGPREVLQEKNITVLVDLPGVGANLQDRYEIAVVSSTLVDFNYPCRDLYSWCRESLDKNEQQSILSLNGPVLGVTRKSNASLPAPDMFLFGSAGNFTGYRPGWSRDENLRLLHDRWTYLLLKAHTQNRAGFVKIQSKDPFMPPNINF</sequence>
<evidence type="ECO:0000256" key="1">
    <source>
        <dbReference type="ARBA" id="ARBA00010790"/>
    </source>
</evidence>
<keyword evidence="2" id="KW-0285">Flavoprotein</keyword>
<proteinExistence type="inferred from homology"/>
<dbReference type="Proteomes" id="UP000008743">
    <property type="component" value="Unassembled WGS sequence"/>
</dbReference>
<keyword evidence="5" id="KW-1185">Reference proteome</keyword>